<comment type="caution">
    <text evidence="1">The sequence shown here is derived from an EMBL/GenBank/DDBJ whole genome shotgun (WGS) entry which is preliminary data.</text>
</comment>
<name>A0AC60PN02_IXOPE</name>
<feature type="non-terminal residue" evidence="1">
    <location>
        <position position="1"/>
    </location>
</feature>
<keyword evidence="2" id="KW-1185">Reference proteome</keyword>
<evidence type="ECO:0000313" key="2">
    <source>
        <dbReference type="Proteomes" id="UP000805193"/>
    </source>
</evidence>
<protein>
    <submittedName>
        <fullName evidence="1">Uncharacterized protein</fullName>
    </submittedName>
</protein>
<proteinExistence type="predicted"/>
<accession>A0AC60PN02</accession>
<reference evidence="1 2" key="1">
    <citation type="journal article" date="2020" name="Cell">
        <title>Large-Scale Comparative Analyses of Tick Genomes Elucidate Their Genetic Diversity and Vector Capacities.</title>
        <authorList>
            <consortium name="Tick Genome and Microbiome Consortium (TIGMIC)"/>
            <person name="Jia N."/>
            <person name="Wang J."/>
            <person name="Shi W."/>
            <person name="Du L."/>
            <person name="Sun Y."/>
            <person name="Zhan W."/>
            <person name="Jiang J.F."/>
            <person name="Wang Q."/>
            <person name="Zhang B."/>
            <person name="Ji P."/>
            <person name="Bell-Sakyi L."/>
            <person name="Cui X.M."/>
            <person name="Yuan T.T."/>
            <person name="Jiang B.G."/>
            <person name="Yang W.F."/>
            <person name="Lam T.T."/>
            <person name="Chang Q.C."/>
            <person name="Ding S.J."/>
            <person name="Wang X.J."/>
            <person name="Zhu J.G."/>
            <person name="Ruan X.D."/>
            <person name="Zhao L."/>
            <person name="Wei J.T."/>
            <person name="Ye R.Z."/>
            <person name="Que T.C."/>
            <person name="Du C.H."/>
            <person name="Zhou Y.H."/>
            <person name="Cheng J.X."/>
            <person name="Dai P.F."/>
            <person name="Guo W.B."/>
            <person name="Han X.H."/>
            <person name="Huang E.J."/>
            <person name="Li L.F."/>
            <person name="Wei W."/>
            <person name="Gao Y.C."/>
            <person name="Liu J.Z."/>
            <person name="Shao H.Z."/>
            <person name="Wang X."/>
            <person name="Wang C.C."/>
            <person name="Yang T.C."/>
            <person name="Huo Q.B."/>
            <person name="Li W."/>
            <person name="Chen H.Y."/>
            <person name="Chen S.E."/>
            <person name="Zhou L.G."/>
            <person name="Ni X.B."/>
            <person name="Tian J.H."/>
            <person name="Sheng Y."/>
            <person name="Liu T."/>
            <person name="Pan Y.S."/>
            <person name="Xia L.Y."/>
            <person name="Li J."/>
            <person name="Zhao F."/>
            <person name="Cao W.C."/>
        </authorList>
    </citation>
    <scope>NUCLEOTIDE SEQUENCE [LARGE SCALE GENOMIC DNA]</scope>
    <source>
        <strain evidence="1">Iper-2018</strain>
    </source>
</reference>
<sequence length="550" mass="61323">PCMSSDDTDILLGNFPITHASGLMISMGAVLLGGVSVVASPFLSPEEICDTVNKHKITSMFLFSSRLQALVQAMKRTGTRLGSVRRIGVGGSPLSAELFEEAMSVFERAECLMNMYGLSESCSIICSPSIRGVKRVDMGFPGVMTEIRIVDVDTREKLGPNKVGELEFRNPCVMRGYYKKPEATAAFKDRDGWCHSGDLAYYDEDGRFYFVERIKEMIKCMDNQVVPAELEGLLMASHEGIDDVAVIGLPHPVYGEAPAAVVVLNEQSKVEGHVTAEDIRNIIAGSLRTCGLSPASNNWLAAVGIGPCDIVLHLWEKLFLCYWRTWSYNREGDGNFSVEHIDASLCTHLVYSFAILENDTIAANDPSLDLTENSGLGMYMKFNDLKLQNPDLMTIIAIGGWNEGYEKYSNMAKTAEGRKRFVNSVLKFLDRHGFDGLDLNWEYPSRRGGFPEDRENHALLLKDLRDALDQENRTLIASVSLKIKTVSMSYNVPEVTKSVHVLNVMGYDFYGPWNNYTGHNSPLRARKGGNELEQTMNVQQYDCGTRYEYH</sequence>
<evidence type="ECO:0000313" key="1">
    <source>
        <dbReference type="EMBL" id="KAG0421910.1"/>
    </source>
</evidence>
<dbReference type="EMBL" id="JABSTQ010010300">
    <property type="protein sequence ID" value="KAG0421910.1"/>
    <property type="molecule type" value="Genomic_DNA"/>
</dbReference>
<dbReference type="Proteomes" id="UP000805193">
    <property type="component" value="Unassembled WGS sequence"/>
</dbReference>
<gene>
    <name evidence="1" type="ORF">HPB47_002232</name>
</gene>
<organism evidence="1 2">
    <name type="scientific">Ixodes persulcatus</name>
    <name type="common">Taiga tick</name>
    <dbReference type="NCBI Taxonomy" id="34615"/>
    <lineage>
        <taxon>Eukaryota</taxon>
        <taxon>Metazoa</taxon>
        <taxon>Ecdysozoa</taxon>
        <taxon>Arthropoda</taxon>
        <taxon>Chelicerata</taxon>
        <taxon>Arachnida</taxon>
        <taxon>Acari</taxon>
        <taxon>Parasitiformes</taxon>
        <taxon>Ixodida</taxon>
        <taxon>Ixodoidea</taxon>
        <taxon>Ixodidae</taxon>
        <taxon>Ixodinae</taxon>
        <taxon>Ixodes</taxon>
    </lineage>
</organism>